<comment type="caution">
    <text evidence="2">The sequence shown here is derived from an EMBL/GenBank/DDBJ whole genome shotgun (WGS) entry which is preliminary data.</text>
</comment>
<feature type="compositionally biased region" description="Basic and acidic residues" evidence="1">
    <location>
        <begin position="22"/>
        <end position="62"/>
    </location>
</feature>
<dbReference type="EMBL" id="JANTQA010000057">
    <property type="protein sequence ID" value="KAJ3428807.1"/>
    <property type="molecule type" value="Genomic_DNA"/>
</dbReference>
<feature type="compositionally biased region" description="Low complexity" evidence="1">
    <location>
        <begin position="10"/>
        <end position="20"/>
    </location>
</feature>
<feature type="compositionally biased region" description="Basic and acidic residues" evidence="1">
    <location>
        <begin position="123"/>
        <end position="132"/>
    </location>
</feature>
<accession>A0AAV7YLG0</accession>
<reference evidence="2" key="1">
    <citation type="submission" date="2022-08" db="EMBL/GenBank/DDBJ databases">
        <title>Novel sulphate-reducing endosymbionts in the free-living metamonad Anaeramoeba.</title>
        <authorList>
            <person name="Jerlstrom-Hultqvist J."/>
            <person name="Cepicka I."/>
            <person name="Gallot-Lavallee L."/>
            <person name="Salas-Leiva D."/>
            <person name="Curtis B.A."/>
            <person name="Zahonova K."/>
            <person name="Pipaliya S."/>
            <person name="Dacks J."/>
            <person name="Roger A.J."/>
        </authorList>
    </citation>
    <scope>NUCLEOTIDE SEQUENCE</scope>
    <source>
        <strain evidence="2">Busselton2</strain>
    </source>
</reference>
<dbReference type="PANTHER" id="PTHR12239">
    <property type="entry name" value="PROTEIN CBG20215-RELATED"/>
    <property type="match status" value="1"/>
</dbReference>
<feature type="region of interest" description="Disordered" evidence="1">
    <location>
        <begin position="123"/>
        <end position="158"/>
    </location>
</feature>
<organism evidence="2 3">
    <name type="scientific">Anaeramoeba flamelloides</name>
    <dbReference type="NCBI Taxonomy" id="1746091"/>
    <lineage>
        <taxon>Eukaryota</taxon>
        <taxon>Metamonada</taxon>
        <taxon>Anaeramoebidae</taxon>
        <taxon>Anaeramoeba</taxon>
    </lineage>
</organism>
<protein>
    <submittedName>
        <fullName evidence="2">A-type inclusion protein</fullName>
    </submittedName>
</protein>
<feature type="compositionally biased region" description="Basic and acidic residues" evidence="1">
    <location>
        <begin position="70"/>
        <end position="91"/>
    </location>
</feature>
<dbReference type="AlphaFoldDB" id="A0AAV7YLG0"/>
<name>A0AAV7YLG0_9EUKA</name>
<evidence type="ECO:0000313" key="2">
    <source>
        <dbReference type="EMBL" id="KAJ3428807.1"/>
    </source>
</evidence>
<dbReference type="InterPro" id="IPR052293">
    <property type="entry name" value="SRRP"/>
</dbReference>
<proteinExistence type="predicted"/>
<evidence type="ECO:0000256" key="1">
    <source>
        <dbReference type="SAM" id="MobiDB-lite"/>
    </source>
</evidence>
<gene>
    <name evidence="2" type="ORF">M0812_24141</name>
</gene>
<sequence length="766" mass="91388">MDQNKESQKSQKSQKLVQQKNELQKRIKIREQMEERRNKLENECDEMKAKTAKLENERDDMIQVRNKMQAKSDEMQEKRDEMQEKRDEMKKGLEKFYKESDNLESEIDGLKQIEKLTKEEENNLKNKKSDFKRSKRKIERKKNQIEEQKQQIDKQDERIKEQNLQIDKQDQRIDKQNLQIDKQDQRIKEQDQRIKEQNVLIKEQNLLIDNFTIILQNKRIGINQLTGTVHKLKINNSNKEKIPNDDYLENEFSKFLEMELLHYEPDSKVPTLVTTKTIRESIDKQIENINFPNKTNQTTINVIQKKVFGEFYKKSYPKLILIGVSGCGKTRSIYELGNKQFVIYLIGCGIGSYSLDNSFQRCMFHINNFMNKGNYKKQLNDPQVCKELNEHLKKWEAKIIHKDFTIKELCMDYLVRKYTNKMILILVSVKLYFLYHFLKQSNGSLQPNQFFQWQLNSGNEKCKNLFEELVCKHDFNPKKFIKHIMELLKEILNNQQFSITIALDEANTLIFYQYLILNKIEIEIDIKNKNEVNILDQGFFYLKTKPNSKYFYEVYDYYQINFLSKHYSSPGLCEDFIFDLWDNNCIHNISNGKAFEYLIAIQLLKFNGLKISELPFLKYLNDENNQKINLPKWMIEKKLNIQHILSNFEIKKIDDDGNNSKKKNKKIITMNDLKIIQKLNEELTIYQSNDQFSNKEQCYYLPSNNMRCDGIVPLGNDCFILIGARLHSSILNHNVAYDNIETTNFKHQFIKIYPKPQQNIKKRSKI</sequence>
<dbReference type="PANTHER" id="PTHR12239:SF41">
    <property type="entry name" value="MEMBRANE ASSOCIATED PROTEIN, PUTATIVE-RELATED"/>
    <property type="match status" value="1"/>
</dbReference>
<feature type="region of interest" description="Disordered" evidence="1">
    <location>
        <begin position="1"/>
        <end position="91"/>
    </location>
</feature>
<dbReference type="Proteomes" id="UP001146793">
    <property type="component" value="Unassembled WGS sequence"/>
</dbReference>
<feature type="compositionally biased region" description="Basic and acidic residues" evidence="1">
    <location>
        <begin position="141"/>
        <end position="158"/>
    </location>
</feature>
<evidence type="ECO:0000313" key="3">
    <source>
        <dbReference type="Proteomes" id="UP001146793"/>
    </source>
</evidence>